<evidence type="ECO:0000259" key="9">
    <source>
        <dbReference type="Pfam" id="PF20216"/>
    </source>
</evidence>
<dbReference type="InterPro" id="IPR035952">
    <property type="entry name" value="Rhomboid-like_sf"/>
</dbReference>
<gene>
    <name evidence="10" type="ORF">H5P30_06135</name>
</gene>
<dbReference type="PANTHER" id="PTHR43731">
    <property type="entry name" value="RHOMBOID PROTEASE"/>
    <property type="match status" value="1"/>
</dbReference>
<dbReference type="PANTHER" id="PTHR43731:SF14">
    <property type="entry name" value="PRESENILIN-ASSOCIATED RHOMBOID-LIKE PROTEIN, MITOCHONDRIAL"/>
    <property type="match status" value="1"/>
</dbReference>
<evidence type="ECO:0000256" key="4">
    <source>
        <dbReference type="ARBA" id="ARBA00022801"/>
    </source>
</evidence>
<feature type="transmembrane region" description="Helical" evidence="7">
    <location>
        <begin position="113"/>
        <end position="132"/>
    </location>
</feature>
<protein>
    <submittedName>
        <fullName evidence="10">Rhomboid family intramembrane serine protease</fullName>
    </submittedName>
</protein>
<keyword evidence="5 7" id="KW-1133">Transmembrane helix</keyword>
<evidence type="ECO:0000313" key="11">
    <source>
        <dbReference type="Proteomes" id="UP000525652"/>
    </source>
</evidence>
<dbReference type="InterPro" id="IPR050925">
    <property type="entry name" value="Rhomboid_protease_S54"/>
</dbReference>
<dbReference type="Gene3D" id="1.20.1540.10">
    <property type="entry name" value="Rhomboid-like"/>
    <property type="match status" value="1"/>
</dbReference>
<evidence type="ECO:0000256" key="1">
    <source>
        <dbReference type="ARBA" id="ARBA00004141"/>
    </source>
</evidence>
<dbReference type="SUPFAM" id="SSF144091">
    <property type="entry name" value="Rhomboid-like"/>
    <property type="match status" value="1"/>
</dbReference>
<comment type="subcellular location">
    <subcellularLocation>
        <location evidence="1">Membrane</location>
        <topology evidence="1">Multi-pass membrane protein</topology>
    </subcellularLocation>
</comment>
<comment type="similarity">
    <text evidence="2">Belongs to the peptidase S54 family.</text>
</comment>
<dbReference type="AlphaFoldDB" id="A0A7X1AWX8"/>
<feature type="transmembrane region" description="Helical" evidence="7">
    <location>
        <begin position="164"/>
        <end position="186"/>
    </location>
</feature>
<dbReference type="GO" id="GO:0016020">
    <property type="term" value="C:membrane"/>
    <property type="evidence" value="ECO:0007669"/>
    <property type="project" value="UniProtKB-SubCell"/>
</dbReference>
<feature type="domain" description="DUF6576" evidence="9">
    <location>
        <begin position="274"/>
        <end position="308"/>
    </location>
</feature>
<dbReference type="RefSeq" id="WP_185692071.1">
    <property type="nucleotide sequence ID" value="NZ_JACHVA010000053.1"/>
</dbReference>
<evidence type="ECO:0000256" key="7">
    <source>
        <dbReference type="SAM" id="Phobius"/>
    </source>
</evidence>
<dbReference type="GO" id="GO:0006508">
    <property type="term" value="P:proteolysis"/>
    <property type="evidence" value="ECO:0007669"/>
    <property type="project" value="UniProtKB-KW"/>
</dbReference>
<evidence type="ECO:0000313" key="10">
    <source>
        <dbReference type="EMBL" id="MBC2601352.1"/>
    </source>
</evidence>
<keyword evidence="10" id="KW-0645">Protease</keyword>
<dbReference type="GO" id="GO:0004252">
    <property type="term" value="F:serine-type endopeptidase activity"/>
    <property type="evidence" value="ECO:0007669"/>
    <property type="project" value="InterPro"/>
</dbReference>
<organism evidence="10 11">
    <name type="scientific">Puniceicoccus vermicola</name>
    <dbReference type="NCBI Taxonomy" id="388746"/>
    <lineage>
        <taxon>Bacteria</taxon>
        <taxon>Pseudomonadati</taxon>
        <taxon>Verrucomicrobiota</taxon>
        <taxon>Opitutia</taxon>
        <taxon>Puniceicoccales</taxon>
        <taxon>Puniceicoccaceae</taxon>
        <taxon>Puniceicoccus</taxon>
    </lineage>
</organism>
<evidence type="ECO:0000256" key="3">
    <source>
        <dbReference type="ARBA" id="ARBA00022692"/>
    </source>
</evidence>
<reference evidence="10 11" key="1">
    <citation type="submission" date="2020-07" db="EMBL/GenBank/DDBJ databases">
        <authorList>
            <person name="Feng X."/>
        </authorList>
    </citation>
    <scope>NUCLEOTIDE SEQUENCE [LARGE SCALE GENOMIC DNA]</scope>
    <source>
        <strain evidence="10 11">JCM14086</strain>
    </source>
</reference>
<dbReference type="Pfam" id="PF01694">
    <property type="entry name" value="Rhomboid"/>
    <property type="match status" value="1"/>
</dbReference>
<comment type="caution">
    <text evidence="10">The sequence shown here is derived from an EMBL/GenBank/DDBJ whole genome shotgun (WGS) entry which is preliminary data.</text>
</comment>
<evidence type="ECO:0000256" key="6">
    <source>
        <dbReference type="ARBA" id="ARBA00023136"/>
    </source>
</evidence>
<dbReference type="Proteomes" id="UP000525652">
    <property type="component" value="Unassembled WGS sequence"/>
</dbReference>
<keyword evidence="11" id="KW-1185">Reference proteome</keyword>
<keyword evidence="6 7" id="KW-0472">Membrane</keyword>
<name>A0A7X1AWX8_9BACT</name>
<accession>A0A7X1AWX8</accession>
<evidence type="ECO:0000259" key="8">
    <source>
        <dbReference type="Pfam" id="PF01694"/>
    </source>
</evidence>
<evidence type="ECO:0000256" key="2">
    <source>
        <dbReference type="ARBA" id="ARBA00009045"/>
    </source>
</evidence>
<evidence type="ECO:0000256" key="5">
    <source>
        <dbReference type="ARBA" id="ARBA00022989"/>
    </source>
</evidence>
<sequence length="315" mass="34742">MLYDRPYMRQSAGFQRNIPMFGWILIVLGVVFLLQNILQLFFGMDGLLNARGGAVGGLLPNWFALSDGNLEHFRIWTLLTYSLFHGSLFHLLANGLIIFFIGRMVEIRLGAELLLKLYLFAAVLGGVAWALVNWGGSGGLVIGASAGALGLLIYFCLRNPNEPITLLLFFVIPVTVLPKWIAWGVLGLETFGLLFSEIGSSRELLGGAKIAHSAHLGGMAAAFLFFRYENWFRAFSLPKVRLGKREGKGSVSPRYKVNVSGAAKTKSTPTRSTKKKTNLREEVDRILDKINSSGFGSLSEEEKETLNRAKELLGK</sequence>
<dbReference type="EMBL" id="JACHVA010000053">
    <property type="protein sequence ID" value="MBC2601352.1"/>
    <property type="molecule type" value="Genomic_DNA"/>
</dbReference>
<feature type="transmembrane region" description="Helical" evidence="7">
    <location>
        <begin position="21"/>
        <end position="42"/>
    </location>
</feature>
<dbReference type="InterPro" id="IPR046483">
    <property type="entry name" value="DUF6576"/>
</dbReference>
<dbReference type="Pfam" id="PF20216">
    <property type="entry name" value="DUF6576"/>
    <property type="match status" value="1"/>
</dbReference>
<keyword evidence="3 7" id="KW-0812">Transmembrane</keyword>
<proteinExistence type="inferred from homology"/>
<feature type="transmembrane region" description="Helical" evidence="7">
    <location>
        <begin position="75"/>
        <end position="101"/>
    </location>
</feature>
<feature type="domain" description="Peptidase S54 rhomboid" evidence="8">
    <location>
        <begin position="74"/>
        <end position="225"/>
    </location>
</feature>
<feature type="transmembrane region" description="Helical" evidence="7">
    <location>
        <begin position="138"/>
        <end position="157"/>
    </location>
</feature>
<dbReference type="InterPro" id="IPR022764">
    <property type="entry name" value="Peptidase_S54_rhomboid_dom"/>
</dbReference>
<keyword evidence="4" id="KW-0378">Hydrolase</keyword>